<dbReference type="AlphaFoldDB" id="A0A4C1XAH3"/>
<accession>A0A4C1XAH3</accession>
<reference evidence="1 2" key="1">
    <citation type="journal article" date="2019" name="Commun. Biol.">
        <title>The bagworm genome reveals a unique fibroin gene that provides high tensile strength.</title>
        <authorList>
            <person name="Kono N."/>
            <person name="Nakamura H."/>
            <person name="Ohtoshi R."/>
            <person name="Tomita M."/>
            <person name="Numata K."/>
            <person name="Arakawa K."/>
        </authorList>
    </citation>
    <scope>NUCLEOTIDE SEQUENCE [LARGE SCALE GENOMIC DNA]</scope>
</reference>
<keyword evidence="2" id="KW-1185">Reference proteome</keyword>
<dbReference type="EMBL" id="BGZK01000758">
    <property type="protein sequence ID" value="GBP59295.1"/>
    <property type="molecule type" value="Genomic_DNA"/>
</dbReference>
<name>A0A4C1XAH3_EUMVA</name>
<sequence>MTSYNERQSQTEAARYRFGRLRRRRPPHQIFIKRRSYIVPLAPPSARAARCATAYVNYPDYVRSHKITEFLLYFDMQKKIRVPTSQTR</sequence>
<protein>
    <submittedName>
        <fullName evidence="1">Uncharacterized protein</fullName>
    </submittedName>
</protein>
<evidence type="ECO:0000313" key="1">
    <source>
        <dbReference type="EMBL" id="GBP59295.1"/>
    </source>
</evidence>
<gene>
    <name evidence="1" type="ORF">EVAR_40680_1</name>
</gene>
<organism evidence="1 2">
    <name type="scientific">Eumeta variegata</name>
    <name type="common">Bagworm moth</name>
    <name type="synonym">Eumeta japonica</name>
    <dbReference type="NCBI Taxonomy" id="151549"/>
    <lineage>
        <taxon>Eukaryota</taxon>
        <taxon>Metazoa</taxon>
        <taxon>Ecdysozoa</taxon>
        <taxon>Arthropoda</taxon>
        <taxon>Hexapoda</taxon>
        <taxon>Insecta</taxon>
        <taxon>Pterygota</taxon>
        <taxon>Neoptera</taxon>
        <taxon>Endopterygota</taxon>
        <taxon>Lepidoptera</taxon>
        <taxon>Glossata</taxon>
        <taxon>Ditrysia</taxon>
        <taxon>Tineoidea</taxon>
        <taxon>Psychidae</taxon>
        <taxon>Oiketicinae</taxon>
        <taxon>Eumeta</taxon>
    </lineage>
</organism>
<dbReference type="Proteomes" id="UP000299102">
    <property type="component" value="Unassembled WGS sequence"/>
</dbReference>
<comment type="caution">
    <text evidence="1">The sequence shown here is derived from an EMBL/GenBank/DDBJ whole genome shotgun (WGS) entry which is preliminary data.</text>
</comment>
<evidence type="ECO:0000313" key="2">
    <source>
        <dbReference type="Proteomes" id="UP000299102"/>
    </source>
</evidence>
<proteinExistence type="predicted"/>